<dbReference type="RefSeq" id="WP_367957641.1">
    <property type="nucleotide sequence ID" value="NZ_JBDPGJ010000014.1"/>
</dbReference>
<comment type="caution">
    <text evidence="1">The sequence shown here is derived from an EMBL/GenBank/DDBJ whole genome shotgun (WGS) entry which is preliminary data.</text>
</comment>
<dbReference type="EMBL" id="JBDPGJ010000014">
    <property type="protein sequence ID" value="MEX0409774.1"/>
    <property type="molecule type" value="Genomic_DNA"/>
</dbReference>
<reference evidence="1 2" key="1">
    <citation type="submission" date="2024-05" db="EMBL/GenBank/DDBJ databases">
        <authorList>
            <person name="Jiang F."/>
        </authorList>
    </citation>
    <scope>NUCLEOTIDE SEQUENCE [LARGE SCALE GENOMIC DNA]</scope>
    <source>
        <strain evidence="1 2">LZ166</strain>
    </source>
</reference>
<evidence type="ECO:0000313" key="2">
    <source>
        <dbReference type="Proteomes" id="UP001556692"/>
    </source>
</evidence>
<proteinExistence type="predicted"/>
<accession>A0ABV3SSU9</accession>
<protein>
    <submittedName>
        <fullName evidence="1">Uncharacterized protein</fullName>
    </submittedName>
</protein>
<dbReference type="Proteomes" id="UP001556692">
    <property type="component" value="Unassembled WGS sequence"/>
</dbReference>
<organism evidence="1 2">
    <name type="scientific">Aquibium pacificus</name>
    <dbReference type="NCBI Taxonomy" id="3153579"/>
    <lineage>
        <taxon>Bacteria</taxon>
        <taxon>Pseudomonadati</taxon>
        <taxon>Pseudomonadota</taxon>
        <taxon>Alphaproteobacteria</taxon>
        <taxon>Hyphomicrobiales</taxon>
        <taxon>Phyllobacteriaceae</taxon>
        <taxon>Aquibium</taxon>
    </lineage>
</organism>
<sequence length="105" mass="11669">MPVSQCECCGGTCSWSWTEAFEKFGFNDGDGQVETWNVEAVLTEAGYDVTVTGWGMHNTVITSIRKDGTEFIPQNDPDVTFGYDDPRGYLPAEIVRLLDQELPDP</sequence>
<gene>
    <name evidence="1" type="ORF">ABGN05_29550</name>
</gene>
<name>A0ABV3SSU9_9HYPH</name>
<keyword evidence="2" id="KW-1185">Reference proteome</keyword>
<evidence type="ECO:0000313" key="1">
    <source>
        <dbReference type="EMBL" id="MEX0409774.1"/>
    </source>
</evidence>